<dbReference type="GO" id="GO:0004066">
    <property type="term" value="F:asparagine synthase (glutamine-hydrolyzing) activity"/>
    <property type="evidence" value="ECO:0007669"/>
    <property type="project" value="UniProtKB-EC"/>
</dbReference>
<gene>
    <name evidence="12" type="ORF">GTP56_29080</name>
</gene>
<keyword evidence="8" id="KW-0061">Asparagine biosynthesis</keyword>
<dbReference type="InterPro" id="IPR006426">
    <property type="entry name" value="Asn_synth_AEB"/>
</dbReference>
<comment type="pathway">
    <text evidence="1">Amino-acid biosynthesis; L-asparagine biosynthesis; L-asparagine from L-aspartate (L-Gln route): step 1/1.</text>
</comment>
<feature type="domain" description="Glutamine amidotransferase type-2" evidence="11">
    <location>
        <begin position="2"/>
        <end position="214"/>
    </location>
</feature>
<evidence type="ECO:0000256" key="2">
    <source>
        <dbReference type="ARBA" id="ARBA00005752"/>
    </source>
</evidence>
<dbReference type="PROSITE" id="PS51278">
    <property type="entry name" value="GATASE_TYPE_2"/>
    <property type="match status" value="1"/>
</dbReference>
<dbReference type="NCBIfam" id="TIGR01536">
    <property type="entry name" value="asn_synth_AEB"/>
    <property type="match status" value="1"/>
</dbReference>
<feature type="binding site" evidence="9">
    <location>
        <position position="291"/>
    </location>
    <ligand>
        <name>ATP</name>
        <dbReference type="ChEBI" id="CHEBI:30616"/>
    </ligand>
</feature>
<comment type="catalytic activity">
    <reaction evidence="7">
        <text>L-aspartate + L-glutamine + ATP + H2O = L-asparagine + L-glutamate + AMP + diphosphate + H(+)</text>
        <dbReference type="Rhea" id="RHEA:12228"/>
        <dbReference type="ChEBI" id="CHEBI:15377"/>
        <dbReference type="ChEBI" id="CHEBI:15378"/>
        <dbReference type="ChEBI" id="CHEBI:29985"/>
        <dbReference type="ChEBI" id="CHEBI:29991"/>
        <dbReference type="ChEBI" id="CHEBI:30616"/>
        <dbReference type="ChEBI" id="CHEBI:33019"/>
        <dbReference type="ChEBI" id="CHEBI:58048"/>
        <dbReference type="ChEBI" id="CHEBI:58359"/>
        <dbReference type="ChEBI" id="CHEBI:456215"/>
        <dbReference type="EC" id="6.3.5.4"/>
    </reaction>
</comment>
<feature type="site" description="Important for beta-aspartyl-AMP intermediate formation" evidence="10">
    <location>
        <position position="365"/>
    </location>
</feature>
<keyword evidence="5 9" id="KW-0067">ATP-binding</keyword>
<proteinExistence type="inferred from homology"/>
<protein>
    <recommendedName>
        <fullName evidence="3">asparagine synthase (glutamine-hydrolyzing)</fullName>
        <ecNumber evidence="3">6.3.5.4</ecNumber>
    </recommendedName>
</protein>
<dbReference type="SUPFAM" id="SSF52402">
    <property type="entry name" value="Adenine nucleotide alpha hydrolases-like"/>
    <property type="match status" value="1"/>
</dbReference>
<comment type="similarity">
    <text evidence="2">Belongs to the asparagine synthetase family.</text>
</comment>
<dbReference type="Gene3D" id="3.60.20.10">
    <property type="entry name" value="Glutamine Phosphoribosylpyrophosphate, subunit 1, domain 1"/>
    <property type="match status" value="1"/>
</dbReference>
<evidence type="ECO:0000256" key="1">
    <source>
        <dbReference type="ARBA" id="ARBA00005187"/>
    </source>
</evidence>
<dbReference type="PIRSF" id="PIRSF001589">
    <property type="entry name" value="Asn_synthetase_glu-h"/>
    <property type="match status" value="1"/>
</dbReference>
<dbReference type="InterPro" id="IPR017539">
    <property type="entry name" value="XrtA_amidotfase"/>
</dbReference>
<feature type="binding site" evidence="9">
    <location>
        <begin position="363"/>
        <end position="364"/>
    </location>
    <ligand>
        <name>ATP</name>
        <dbReference type="ChEBI" id="CHEBI:30616"/>
    </ligand>
</feature>
<evidence type="ECO:0000256" key="6">
    <source>
        <dbReference type="ARBA" id="ARBA00022962"/>
    </source>
</evidence>
<evidence type="ECO:0000256" key="8">
    <source>
        <dbReference type="PIRSR" id="PIRSR001589-1"/>
    </source>
</evidence>
<dbReference type="Proteomes" id="UP000469734">
    <property type="component" value="Unassembled WGS sequence"/>
</dbReference>
<keyword evidence="8" id="KW-0028">Amino-acid biosynthesis</keyword>
<evidence type="ECO:0000256" key="7">
    <source>
        <dbReference type="ARBA" id="ARBA00048741"/>
    </source>
</evidence>
<dbReference type="GO" id="GO:0005524">
    <property type="term" value="F:ATP binding"/>
    <property type="evidence" value="ECO:0007669"/>
    <property type="project" value="UniProtKB-KW"/>
</dbReference>
<dbReference type="GO" id="GO:0006529">
    <property type="term" value="P:asparagine biosynthetic process"/>
    <property type="evidence" value="ECO:0007669"/>
    <property type="project" value="UniProtKB-KW"/>
</dbReference>
<comment type="caution">
    <text evidence="12">The sequence shown here is derived from an EMBL/GenBank/DDBJ whole genome shotgun (WGS) entry which is preliminary data.</text>
</comment>
<accession>A0A7X4KJ17</accession>
<dbReference type="NCBIfam" id="TIGR03108">
    <property type="entry name" value="eps_aminotran_1"/>
    <property type="match status" value="1"/>
</dbReference>
<feature type="active site" description="For GATase activity" evidence="8">
    <location>
        <position position="2"/>
    </location>
</feature>
<dbReference type="Pfam" id="PF00733">
    <property type="entry name" value="Asn_synthase"/>
    <property type="match status" value="1"/>
</dbReference>
<dbReference type="InterPro" id="IPR051786">
    <property type="entry name" value="ASN_synthetase/amidase"/>
</dbReference>
<keyword evidence="6 8" id="KW-0315">Glutamine amidotransferase</keyword>
<organism evidence="12 13">
    <name type="scientific">Duganella margarita</name>
    <dbReference type="NCBI Taxonomy" id="2692170"/>
    <lineage>
        <taxon>Bacteria</taxon>
        <taxon>Pseudomonadati</taxon>
        <taxon>Pseudomonadota</taxon>
        <taxon>Betaproteobacteria</taxon>
        <taxon>Burkholderiales</taxon>
        <taxon>Oxalobacteraceae</taxon>
        <taxon>Telluria group</taxon>
        <taxon>Duganella</taxon>
    </lineage>
</organism>
<keyword evidence="12" id="KW-0808">Transferase</keyword>
<evidence type="ECO:0000256" key="3">
    <source>
        <dbReference type="ARBA" id="ARBA00012737"/>
    </source>
</evidence>
<evidence type="ECO:0000256" key="10">
    <source>
        <dbReference type="PIRSR" id="PIRSR001589-3"/>
    </source>
</evidence>
<dbReference type="RefSeq" id="WP_161052670.1">
    <property type="nucleotide sequence ID" value="NZ_WWCR01000080.1"/>
</dbReference>
<dbReference type="GO" id="GO:0005829">
    <property type="term" value="C:cytosol"/>
    <property type="evidence" value="ECO:0007669"/>
    <property type="project" value="TreeGrafter"/>
</dbReference>
<dbReference type="CDD" id="cd01991">
    <property type="entry name" value="Asn_synthase_B_C"/>
    <property type="match status" value="1"/>
</dbReference>
<sequence>MCAIAGIFDLYQQADIDPAVLRQMTDLQRHRGPDQAGMHREPGVGLGHRRLAIIDLASGAQPLFNEDRSVVVVYNGEIYNFPALMRELQQFGHSFRTRCDTEVIVHAWEQWGARCVEHFRGMFAFALWDRRQRCLFLARDRLGVKPLHYAVLDNGQLIFASEIKALLAHGQLRRDLDPLAIDEYFAYGYIPEPRTVFRQIRKLEPGHTLLVRHGSAPGAPRRYWDVPFQRHRLISQDHAADELLARLREAVRIRLVAEVPLGAFLSGGVDSSAVVAMMAQASPTPVNTCSIAFDEAQFDESRYATLVAERYHTHHHSQRVAQHDADLIDQLAALYDEPFADSSALPTYRVCQLARQRVTVALSGDGGDESLAGYRRYRDHLHAERWRALLPLGVRQPLFGTLGRLYPAADWAPRPLRAKTTLQALGRDAVAAYFDRVCLMKDAMRAQLFSPALRRDLGPYHAVQVLRRHAADCPASDPLSLVQYLDLKTYLPGDILTKVDRASMAHGLEVRSPLLDHSLVEWISGLPPDLKLRGGSGKFLFKQALAPYLPHELLHRRKMGFAVPLADWFRGPLRARLQRSLTSPVLEHCDMFNLPYVQQLMQQHQCGQRDHSAALWSLLMFESFLRQSLHTPGRRLEQQAA</sequence>
<evidence type="ECO:0000256" key="9">
    <source>
        <dbReference type="PIRSR" id="PIRSR001589-2"/>
    </source>
</evidence>
<dbReference type="InterPro" id="IPR001962">
    <property type="entry name" value="Asn_synthase"/>
</dbReference>
<evidence type="ECO:0000313" key="13">
    <source>
        <dbReference type="Proteomes" id="UP000469734"/>
    </source>
</evidence>
<dbReference type="SUPFAM" id="SSF56235">
    <property type="entry name" value="N-terminal nucleophile aminohydrolases (Ntn hydrolases)"/>
    <property type="match status" value="1"/>
</dbReference>
<keyword evidence="4 9" id="KW-0547">Nucleotide-binding</keyword>
<dbReference type="InterPro" id="IPR029055">
    <property type="entry name" value="Ntn_hydrolases_N"/>
</dbReference>
<feature type="binding site" evidence="9">
    <location>
        <position position="100"/>
    </location>
    <ligand>
        <name>L-glutamine</name>
        <dbReference type="ChEBI" id="CHEBI:58359"/>
    </ligand>
</feature>
<dbReference type="InterPro" id="IPR033738">
    <property type="entry name" value="AsnB_N"/>
</dbReference>
<evidence type="ECO:0000313" key="12">
    <source>
        <dbReference type="EMBL" id="MYM76221.1"/>
    </source>
</evidence>
<dbReference type="PANTHER" id="PTHR43284:SF1">
    <property type="entry name" value="ASPARAGINE SYNTHETASE"/>
    <property type="match status" value="1"/>
</dbReference>
<evidence type="ECO:0000259" key="11">
    <source>
        <dbReference type="PROSITE" id="PS51278"/>
    </source>
</evidence>
<evidence type="ECO:0000256" key="4">
    <source>
        <dbReference type="ARBA" id="ARBA00022741"/>
    </source>
</evidence>
<dbReference type="CDD" id="cd00712">
    <property type="entry name" value="AsnB"/>
    <property type="match status" value="1"/>
</dbReference>
<dbReference type="AlphaFoldDB" id="A0A7X4KJ17"/>
<dbReference type="GO" id="GO:0016740">
    <property type="term" value="F:transferase activity"/>
    <property type="evidence" value="ECO:0007669"/>
    <property type="project" value="UniProtKB-KW"/>
</dbReference>
<dbReference type="InterPro" id="IPR017932">
    <property type="entry name" value="GATase_2_dom"/>
</dbReference>
<dbReference type="InterPro" id="IPR014729">
    <property type="entry name" value="Rossmann-like_a/b/a_fold"/>
</dbReference>
<dbReference type="PANTHER" id="PTHR43284">
    <property type="entry name" value="ASPARAGINE SYNTHETASE (GLUTAMINE-HYDROLYZING)"/>
    <property type="match status" value="1"/>
</dbReference>
<evidence type="ECO:0000256" key="5">
    <source>
        <dbReference type="ARBA" id="ARBA00022840"/>
    </source>
</evidence>
<dbReference type="EC" id="6.3.5.4" evidence="3"/>
<dbReference type="Pfam" id="PF13537">
    <property type="entry name" value="GATase_7"/>
    <property type="match status" value="1"/>
</dbReference>
<reference evidence="12 13" key="1">
    <citation type="submission" date="2019-12" db="EMBL/GenBank/DDBJ databases">
        <title>Novel species isolated from a subtropical stream in China.</title>
        <authorList>
            <person name="Lu H."/>
        </authorList>
    </citation>
    <scope>NUCLEOTIDE SEQUENCE [LARGE SCALE GENOMIC DNA]</scope>
    <source>
        <strain evidence="12 13">FT134W</strain>
    </source>
</reference>
<dbReference type="Gene3D" id="3.40.50.620">
    <property type="entry name" value="HUPs"/>
    <property type="match status" value="2"/>
</dbReference>
<dbReference type="EMBL" id="WWCR01000080">
    <property type="protein sequence ID" value="MYM76221.1"/>
    <property type="molecule type" value="Genomic_DNA"/>
</dbReference>
<name>A0A7X4KJ17_9BURK</name>